<comment type="subcellular location">
    <subcellularLocation>
        <location evidence="1">Cell membrane</location>
        <topology evidence="1">Multi-pass membrane protein</topology>
    </subcellularLocation>
</comment>
<keyword evidence="10" id="KW-1185">Reference proteome</keyword>
<keyword evidence="2" id="KW-0813">Transport</keyword>
<evidence type="ECO:0000256" key="7">
    <source>
        <dbReference type="SAM" id="Phobius"/>
    </source>
</evidence>
<name>A0A2I7N7K8_9NEIS</name>
<feature type="transmembrane region" description="Helical" evidence="7">
    <location>
        <begin position="52"/>
        <end position="76"/>
    </location>
</feature>
<feature type="domain" description="Major facilitator superfamily (MFS) profile" evidence="8">
    <location>
        <begin position="16"/>
        <end position="118"/>
    </location>
</feature>
<evidence type="ECO:0000256" key="4">
    <source>
        <dbReference type="ARBA" id="ARBA00022692"/>
    </source>
</evidence>
<organism evidence="9 10">
    <name type="scientific">Aquella oligotrophica</name>
    <dbReference type="NCBI Taxonomy" id="2067065"/>
    <lineage>
        <taxon>Bacteria</taxon>
        <taxon>Pseudomonadati</taxon>
        <taxon>Pseudomonadota</taxon>
        <taxon>Betaproteobacteria</taxon>
        <taxon>Neisseriales</taxon>
        <taxon>Neisseriaceae</taxon>
        <taxon>Aquella</taxon>
    </lineage>
</organism>
<feature type="transmembrane region" description="Helical" evidence="7">
    <location>
        <begin position="16"/>
        <end position="40"/>
    </location>
</feature>
<feature type="transmembrane region" description="Helical" evidence="7">
    <location>
        <begin position="88"/>
        <end position="108"/>
    </location>
</feature>
<proteinExistence type="predicted"/>
<keyword evidence="5 7" id="KW-1133">Transmembrane helix</keyword>
<evidence type="ECO:0000256" key="6">
    <source>
        <dbReference type="ARBA" id="ARBA00023136"/>
    </source>
</evidence>
<keyword evidence="4 7" id="KW-0812">Transmembrane</keyword>
<dbReference type="AlphaFoldDB" id="A0A2I7N7K8"/>
<evidence type="ECO:0000256" key="5">
    <source>
        <dbReference type="ARBA" id="ARBA00022989"/>
    </source>
</evidence>
<dbReference type="InterPro" id="IPR020846">
    <property type="entry name" value="MFS_dom"/>
</dbReference>
<gene>
    <name evidence="9" type="ORF">CUN60_09060</name>
</gene>
<accession>A0A2I7N7K8</accession>
<evidence type="ECO:0000313" key="9">
    <source>
        <dbReference type="EMBL" id="AUR52439.1"/>
    </source>
</evidence>
<evidence type="ECO:0000256" key="3">
    <source>
        <dbReference type="ARBA" id="ARBA00022475"/>
    </source>
</evidence>
<keyword evidence="3" id="KW-1003">Cell membrane</keyword>
<reference evidence="10" key="1">
    <citation type="submission" date="2017-11" db="EMBL/GenBank/DDBJ databases">
        <authorList>
            <person name="Chan K.G."/>
            <person name="Lee L.S."/>
        </authorList>
    </citation>
    <scope>NUCLEOTIDE SEQUENCE [LARGE SCALE GENOMIC DNA]</scope>
    <source>
        <strain evidence="10">DSM 100970</strain>
    </source>
</reference>
<dbReference type="EMBL" id="CP024847">
    <property type="protein sequence ID" value="AUR52439.1"/>
    <property type="molecule type" value="Genomic_DNA"/>
</dbReference>
<dbReference type="Gene3D" id="1.20.1250.20">
    <property type="entry name" value="MFS general substrate transporter like domains"/>
    <property type="match status" value="1"/>
</dbReference>
<dbReference type="SUPFAM" id="SSF103473">
    <property type="entry name" value="MFS general substrate transporter"/>
    <property type="match status" value="1"/>
</dbReference>
<dbReference type="OrthoDB" id="6766492at2"/>
<dbReference type="PROSITE" id="PS50850">
    <property type="entry name" value="MFS"/>
    <property type="match status" value="1"/>
</dbReference>
<evidence type="ECO:0000313" key="10">
    <source>
        <dbReference type="Proteomes" id="UP000236655"/>
    </source>
</evidence>
<dbReference type="Proteomes" id="UP000236655">
    <property type="component" value="Chromosome"/>
</dbReference>
<keyword evidence="6 7" id="KW-0472">Membrane</keyword>
<dbReference type="PANTHER" id="PTHR43045">
    <property type="entry name" value="SHIKIMATE TRANSPORTER"/>
    <property type="match status" value="1"/>
</dbReference>
<dbReference type="RefSeq" id="WP_102951732.1">
    <property type="nucleotide sequence ID" value="NZ_CP024847.1"/>
</dbReference>
<protein>
    <recommendedName>
        <fullName evidence="8">Major facilitator superfamily (MFS) profile domain-containing protein</fullName>
    </recommendedName>
</protein>
<evidence type="ECO:0000259" key="8">
    <source>
        <dbReference type="PROSITE" id="PS50850"/>
    </source>
</evidence>
<dbReference type="GO" id="GO:0005886">
    <property type="term" value="C:plasma membrane"/>
    <property type="evidence" value="ECO:0007669"/>
    <property type="project" value="UniProtKB-SubCell"/>
</dbReference>
<dbReference type="KEGG" id="nba:CUN60_09060"/>
<dbReference type="GO" id="GO:0022857">
    <property type="term" value="F:transmembrane transporter activity"/>
    <property type="evidence" value="ECO:0007669"/>
    <property type="project" value="InterPro"/>
</dbReference>
<sequence length="118" mass="13718">MFKWLSYNLNSEQRKVVLLSSMGGLLEFYDFTIYGLFAGYFAHQFFPAHDEFISIIASYSVFVVGYVVRPVGGIIFSHIGDAIGRKTVLIMTMVLMGWHQLELLYYQLMNRLVFMRQL</sequence>
<evidence type="ECO:0000256" key="2">
    <source>
        <dbReference type="ARBA" id="ARBA00022448"/>
    </source>
</evidence>
<evidence type="ECO:0000256" key="1">
    <source>
        <dbReference type="ARBA" id="ARBA00004651"/>
    </source>
</evidence>
<dbReference type="PANTHER" id="PTHR43045:SF1">
    <property type="entry name" value="SHIKIMATE TRANSPORTER"/>
    <property type="match status" value="1"/>
</dbReference>
<dbReference type="InterPro" id="IPR036259">
    <property type="entry name" value="MFS_trans_sf"/>
</dbReference>